<dbReference type="WBParaSite" id="GPLIN_000608700">
    <property type="protein sequence ID" value="GPLIN_000608700"/>
    <property type="gene ID" value="GPLIN_000608700"/>
</dbReference>
<protein>
    <submittedName>
        <fullName evidence="7">Membrane spanning protein</fullName>
    </submittedName>
</protein>
<dbReference type="GO" id="GO:0005794">
    <property type="term" value="C:Golgi apparatus"/>
    <property type="evidence" value="ECO:0007669"/>
    <property type="project" value="TreeGrafter"/>
</dbReference>
<feature type="transmembrane region" description="Helical" evidence="5">
    <location>
        <begin position="136"/>
        <end position="155"/>
    </location>
</feature>
<keyword evidence="2 5" id="KW-0812">Transmembrane</keyword>
<proteinExistence type="inferred from homology"/>
<dbReference type="PANTHER" id="PTHR23291:SF127">
    <property type="entry name" value="PROTEIN LIFEGUARD 1-LIKE"/>
    <property type="match status" value="1"/>
</dbReference>
<accession>A0A183BZP6</accession>
<dbReference type="InterPro" id="IPR006214">
    <property type="entry name" value="Bax_inhibitor_1-related"/>
</dbReference>
<comment type="subcellular location">
    <subcellularLocation>
        <location evidence="1">Membrane</location>
        <topology evidence="1">Multi-pass membrane protein</topology>
    </subcellularLocation>
</comment>
<comment type="similarity">
    <text evidence="5">Belongs to the BI1 family.</text>
</comment>
<evidence type="ECO:0000256" key="5">
    <source>
        <dbReference type="RuleBase" id="RU004379"/>
    </source>
</evidence>
<feature type="transmembrane region" description="Helical" evidence="5">
    <location>
        <begin position="258"/>
        <end position="286"/>
    </location>
</feature>
<keyword evidence="3 5" id="KW-1133">Transmembrane helix</keyword>
<dbReference type="GO" id="GO:0016020">
    <property type="term" value="C:membrane"/>
    <property type="evidence" value="ECO:0007669"/>
    <property type="project" value="UniProtKB-SubCell"/>
</dbReference>
<evidence type="ECO:0000256" key="2">
    <source>
        <dbReference type="ARBA" id="ARBA00022692"/>
    </source>
</evidence>
<dbReference type="GO" id="GO:2001234">
    <property type="term" value="P:negative regulation of apoptotic signaling pathway"/>
    <property type="evidence" value="ECO:0007669"/>
    <property type="project" value="TreeGrafter"/>
</dbReference>
<reference evidence="6" key="1">
    <citation type="submission" date="2014-05" db="EMBL/GenBank/DDBJ databases">
        <title>The genome and life-stage specific transcriptomes of Globodera pallida elucidate key aspects of plant parasitism by a cyst nematode.</title>
        <authorList>
            <person name="Cotton J.A."/>
            <person name="Lilley C.J."/>
            <person name="Jones L.M."/>
            <person name="Kikuchi T."/>
            <person name="Reid A.J."/>
            <person name="Thorpe P."/>
            <person name="Tsai I.J."/>
            <person name="Beasley H."/>
            <person name="Blok V."/>
            <person name="Cock P.J.A."/>
            <person name="Van den Akker S.E."/>
            <person name="Holroyd N."/>
            <person name="Hunt M."/>
            <person name="Mantelin S."/>
            <person name="Naghra H."/>
            <person name="Pain A."/>
            <person name="Palomares-Rius J.E."/>
            <person name="Zarowiecki M."/>
            <person name="Berriman M."/>
            <person name="Jones J.T."/>
            <person name="Urwin P.E."/>
        </authorList>
    </citation>
    <scope>NUCLEOTIDE SEQUENCE [LARGE SCALE GENOMIC DNA]</scope>
    <source>
        <strain evidence="6">Lindley</strain>
    </source>
</reference>
<dbReference type="PANTHER" id="PTHR23291">
    <property type="entry name" value="BAX INHIBITOR-RELATED"/>
    <property type="match status" value="1"/>
</dbReference>
<dbReference type="Pfam" id="PF01027">
    <property type="entry name" value="Bax1-I"/>
    <property type="match status" value="1"/>
</dbReference>
<evidence type="ECO:0000256" key="4">
    <source>
        <dbReference type="ARBA" id="ARBA00023136"/>
    </source>
</evidence>
<keyword evidence="6" id="KW-1185">Reference proteome</keyword>
<evidence type="ECO:0000313" key="6">
    <source>
        <dbReference type="Proteomes" id="UP000050741"/>
    </source>
</evidence>
<dbReference type="GO" id="GO:0005783">
    <property type="term" value="C:endoplasmic reticulum"/>
    <property type="evidence" value="ECO:0007669"/>
    <property type="project" value="TreeGrafter"/>
</dbReference>
<dbReference type="AlphaFoldDB" id="A0A183BZP6"/>
<reference evidence="7" key="2">
    <citation type="submission" date="2016-06" db="UniProtKB">
        <authorList>
            <consortium name="WormBaseParasite"/>
        </authorList>
    </citation>
    <scope>IDENTIFICATION</scope>
</reference>
<evidence type="ECO:0000256" key="3">
    <source>
        <dbReference type="ARBA" id="ARBA00022989"/>
    </source>
</evidence>
<feature type="transmembrane region" description="Helical" evidence="5">
    <location>
        <begin position="79"/>
        <end position="106"/>
    </location>
</feature>
<feature type="transmembrane region" description="Helical" evidence="5">
    <location>
        <begin position="218"/>
        <end position="238"/>
    </location>
</feature>
<sequence>MTQRENPIAADVQNNTENNANAAATDLAPLAPAKDELLNNDKQHNAEDLLMAEHYAEHRNANALSNDRMISRAQFVRKVLSTVAIMLALNAVACVPLMHPVVIIFVRHNNGLDLLRSSAASLISMALTYERVRRAYPTNIILFGVLTLFMGFTTANLSDVYSLFLAFGIIFDLCLGVALIASTMKKDLTGMNSIFPNAALCLMLSNFVVLIVDQFIDVGILSVGHKLIGLMLFVVWLASEIQKVMGGRANEISPKDHICVSITVVFVIIEIFLFLLQLTVLATHLYSLFIKSLLLPEKVND</sequence>
<feature type="transmembrane region" description="Helical" evidence="5">
    <location>
        <begin position="194"/>
        <end position="212"/>
    </location>
</feature>
<name>A0A183BZP6_GLOPA</name>
<feature type="transmembrane region" description="Helical" evidence="5">
    <location>
        <begin position="161"/>
        <end position="182"/>
    </location>
</feature>
<evidence type="ECO:0000256" key="1">
    <source>
        <dbReference type="ARBA" id="ARBA00004141"/>
    </source>
</evidence>
<evidence type="ECO:0000313" key="7">
    <source>
        <dbReference type="WBParaSite" id="GPLIN_000608700"/>
    </source>
</evidence>
<keyword evidence="4 5" id="KW-0472">Membrane</keyword>
<organism evidence="6 7">
    <name type="scientific">Globodera pallida</name>
    <name type="common">Potato cyst nematode worm</name>
    <name type="synonym">Heterodera pallida</name>
    <dbReference type="NCBI Taxonomy" id="36090"/>
    <lineage>
        <taxon>Eukaryota</taxon>
        <taxon>Metazoa</taxon>
        <taxon>Ecdysozoa</taxon>
        <taxon>Nematoda</taxon>
        <taxon>Chromadorea</taxon>
        <taxon>Rhabditida</taxon>
        <taxon>Tylenchina</taxon>
        <taxon>Tylenchomorpha</taxon>
        <taxon>Tylenchoidea</taxon>
        <taxon>Heteroderidae</taxon>
        <taxon>Heteroderinae</taxon>
        <taxon>Globodera</taxon>
    </lineage>
</organism>
<dbReference type="Proteomes" id="UP000050741">
    <property type="component" value="Unassembled WGS sequence"/>
</dbReference>